<comment type="subcellular location">
    <subcellularLocation>
        <location evidence="1">Cell inner membrane</location>
        <topology evidence="1">Single-pass membrane protein</topology>
        <orientation evidence="1">Periplasmic side</orientation>
    </subcellularLocation>
</comment>
<gene>
    <name evidence="12" type="ORF">F7D20_09000</name>
</gene>
<dbReference type="Proteomes" id="UP000384372">
    <property type="component" value="Unassembled WGS sequence"/>
</dbReference>
<comment type="similarity">
    <text evidence="2">Belongs to the TonB family.</text>
</comment>
<sequence length="243" mass="26711">MEIKKSHSAQLEDKRVTFFLLGLLLTLSFIFVGLQYTSQPDDYDLSNDIEDLSQDLELSLPPDSKDMVSAEAASKPASKAITQEVKAEQKAEPAAQKISTTTSKLVIGDGEGAVDGANVKEAAPETPVDNTNTSAQPEAPINFTVVQQIPVFPGGWSAYMQWLTKNLKYPRQAQQRKIQGMVVVSFIVNKDGTVSDVKVSTSVDPLLDREALRVMKMMPKWKPGMDHNKVCRTMVAVPVVFQL</sequence>
<protein>
    <submittedName>
        <fullName evidence="12">Energy transducer TonB</fullName>
    </submittedName>
</protein>
<evidence type="ECO:0000313" key="13">
    <source>
        <dbReference type="Proteomes" id="UP000384372"/>
    </source>
</evidence>
<evidence type="ECO:0000256" key="1">
    <source>
        <dbReference type="ARBA" id="ARBA00004383"/>
    </source>
</evidence>
<dbReference type="Pfam" id="PF03544">
    <property type="entry name" value="TonB_C"/>
    <property type="match status" value="1"/>
</dbReference>
<dbReference type="InterPro" id="IPR003538">
    <property type="entry name" value="TonB"/>
</dbReference>
<reference evidence="12 13" key="1">
    <citation type="submission" date="2019-09" db="EMBL/GenBank/DDBJ databases">
        <title>Distinct polysaccharide growth profiles of human intestinal Prevotella copri isolates.</title>
        <authorList>
            <person name="Fehlner-Peach H."/>
            <person name="Magnabosco C."/>
            <person name="Raghavan V."/>
            <person name="Scher J.U."/>
            <person name="Tett A."/>
            <person name="Cox L.M."/>
            <person name="Gottsegen C."/>
            <person name="Watters A."/>
            <person name="Wiltshire- Gordon J.D."/>
            <person name="Segata N."/>
            <person name="Bonneau R."/>
            <person name="Littman D.R."/>
        </authorList>
    </citation>
    <scope>NUCLEOTIDE SEQUENCE [LARGE SCALE GENOMIC DNA]</scope>
    <source>
        <strain evidence="13">iAQ1173</strain>
    </source>
</reference>
<dbReference type="InterPro" id="IPR006260">
    <property type="entry name" value="TonB/TolA_C"/>
</dbReference>
<feature type="transmembrane region" description="Helical" evidence="10">
    <location>
        <begin position="16"/>
        <end position="36"/>
    </location>
</feature>
<evidence type="ECO:0000256" key="3">
    <source>
        <dbReference type="ARBA" id="ARBA00022448"/>
    </source>
</evidence>
<keyword evidence="3" id="KW-0813">Transport</keyword>
<dbReference type="GO" id="GO:0030288">
    <property type="term" value="C:outer membrane-bounded periplasmic space"/>
    <property type="evidence" value="ECO:0007669"/>
    <property type="project" value="InterPro"/>
</dbReference>
<keyword evidence="5" id="KW-0997">Cell inner membrane</keyword>
<dbReference type="GO" id="GO:0015031">
    <property type="term" value="P:protein transport"/>
    <property type="evidence" value="ECO:0007669"/>
    <property type="project" value="UniProtKB-KW"/>
</dbReference>
<dbReference type="EMBL" id="VZAD01000068">
    <property type="protein sequence ID" value="MQP12087.1"/>
    <property type="molecule type" value="Genomic_DNA"/>
</dbReference>
<evidence type="ECO:0000256" key="8">
    <source>
        <dbReference type="ARBA" id="ARBA00022989"/>
    </source>
</evidence>
<organism evidence="12 13">
    <name type="scientific">Segatella copri</name>
    <dbReference type="NCBI Taxonomy" id="165179"/>
    <lineage>
        <taxon>Bacteria</taxon>
        <taxon>Pseudomonadati</taxon>
        <taxon>Bacteroidota</taxon>
        <taxon>Bacteroidia</taxon>
        <taxon>Bacteroidales</taxon>
        <taxon>Prevotellaceae</taxon>
        <taxon>Segatella</taxon>
    </lineage>
</organism>
<name>A0A6A7WC67_9BACT</name>
<evidence type="ECO:0000259" key="11">
    <source>
        <dbReference type="PROSITE" id="PS52015"/>
    </source>
</evidence>
<accession>A0A6A7WC67</accession>
<dbReference type="SUPFAM" id="SSF74653">
    <property type="entry name" value="TolA/TonB C-terminal domain"/>
    <property type="match status" value="1"/>
</dbReference>
<dbReference type="PROSITE" id="PS52015">
    <property type="entry name" value="TONB_CTD"/>
    <property type="match status" value="1"/>
</dbReference>
<dbReference type="RefSeq" id="WP_158463750.1">
    <property type="nucleotide sequence ID" value="NZ_VZAD01000068.1"/>
</dbReference>
<dbReference type="AlphaFoldDB" id="A0A6A7WC67"/>
<dbReference type="InterPro" id="IPR037682">
    <property type="entry name" value="TonB_C"/>
</dbReference>
<evidence type="ECO:0000256" key="2">
    <source>
        <dbReference type="ARBA" id="ARBA00006555"/>
    </source>
</evidence>
<keyword evidence="6 10" id="KW-0812">Transmembrane</keyword>
<dbReference type="FunFam" id="3.30.1150.10:FF:000002">
    <property type="entry name" value="Energy transducer TonB"/>
    <property type="match status" value="1"/>
</dbReference>
<evidence type="ECO:0000256" key="10">
    <source>
        <dbReference type="SAM" id="Phobius"/>
    </source>
</evidence>
<evidence type="ECO:0000256" key="9">
    <source>
        <dbReference type="ARBA" id="ARBA00023136"/>
    </source>
</evidence>
<dbReference type="InterPro" id="IPR051045">
    <property type="entry name" value="TonB-dependent_transducer"/>
</dbReference>
<dbReference type="PANTHER" id="PTHR33446">
    <property type="entry name" value="PROTEIN TONB-RELATED"/>
    <property type="match status" value="1"/>
</dbReference>
<keyword evidence="8 10" id="KW-1133">Transmembrane helix</keyword>
<evidence type="ECO:0000256" key="4">
    <source>
        <dbReference type="ARBA" id="ARBA00022475"/>
    </source>
</evidence>
<keyword evidence="4" id="KW-1003">Cell membrane</keyword>
<evidence type="ECO:0000256" key="6">
    <source>
        <dbReference type="ARBA" id="ARBA00022692"/>
    </source>
</evidence>
<dbReference type="NCBIfam" id="TIGR01352">
    <property type="entry name" value="tonB_Cterm"/>
    <property type="match status" value="1"/>
</dbReference>
<dbReference type="Gene3D" id="3.30.1150.10">
    <property type="match status" value="1"/>
</dbReference>
<dbReference type="GO" id="GO:0031992">
    <property type="term" value="F:energy transducer activity"/>
    <property type="evidence" value="ECO:0007669"/>
    <property type="project" value="InterPro"/>
</dbReference>
<feature type="domain" description="TonB C-terminal" evidence="11">
    <location>
        <begin position="154"/>
        <end position="243"/>
    </location>
</feature>
<keyword evidence="13" id="KW-1185">Reference proteome</keyword>
<evidence type="ECO:0000313" key="12">
    <source>
        <dbReference type="EMBL" id="MQP12087.1"/>
    </source>
</evidence>
<comment type="caution">
    <text evidence="12">The sequence shown here is derived from an EMBL/GenBank/DDBJ whole genome shotgun (WGS) entry which is preliminary data.</text>
</comment>
<keyword evidence="7" id="KW-0653">Protein transport</keyword>
<keyword evidence="9 10" id="KW-0472">Membrane</keyword>
<evidence type="ECO:0000256" key="7">
    <source>
        <dbReference type="ARBA" id="ARBA00022927"/>
    </source>
</evidence>
<dbReference type="GO" id="GO:0055085">
    <property type="term" value="P:transmembrane transport"/>
    <property type="evidence" value="ECO:0007669"/>
    <property type="project" value="InterPro"/>
</dbReference>
<dbReference type="GO" id="GO:0098797">
    <property type="term" value="C:plasma membrane protein complex"/>
    <property type="evidence" value="ECO:0007669"/>
    <property type="project" value="TreeGrafter"/>
</dbReference>
<dbReference type="GO" id="GO:0015891">
    <property type="term" value="P:siderophore transport"/>
    <property type="evidence" value="ECO:0007669"/>
    <property type="project" value="InterPro"/>
</dbReference>
<proteinExistence type="inferred from homology"/>
<evidence type="ECO:0000256" key="5">
    <source>
        <dbReference type="ARBA" id="ARBA00022519"/>
    </source>
</evidence>
<dbReference type="OrthoDB" id="9814002at2"/>
<dbReference type="PANTHER" id="PTHR33446:SF2">
    <property type="entry name" value="PROTEIN TONB"/>
    <property type="match status" value="1"/>
</dbReference>
<dbReference type="PRINTS" id="PR01374">
    <property type="entry name" value="TONBPROTEIN"/>
</dbReference>